<dbReference type="GO" id="GO:0009617">
    <property type="term" value="P:response to bacterium"/>
    <property type="evidence" value="ECO:0007669"/>
    <property type="project" value="InterPro"/>
</dbReference>
<evidence type="ECO:0000256" key="3">
    <source>
        <dbReference type="ARBA" id="ARBA00022824"/>
    </source>
</evidence>
<keyword evidence="9" id="KW-1185">Reference proteome</keyword>
<evidence type="ECO:0000256" key="6">
    <source>
        <dbReference type="RuleBase" id="RU363132"/>
    </source>
</evidence>
<proteinExistence type="predicted"/>
<keyword evidence="5 6" id="KW-0472">Membrane</keyword>
<dbReference type="InterPro" id="IPR045064">
    <property type="entry name" value="Reticulon-like"/>
</dbReference>
<evidence type="ECO:0000256" key="2">
    <source>
        <dbReference type="ARBA" id="ARBA00022692"/>
    </source>
</evidence>
<sequence length="252" mass="28409">MIYGIRSIIVHGFGFLSLPLNQFHIQLFFCFPLIKKPSQGSPAMGSSNLLFNRHRTVHQILGGGLAADVILWRRKNVTLGILLVTFAAWVVFERSGYTLLSLASSVLLLLITILFLWAKSAALLNRPAPPLPQLHLSEDAADYLATLARTHLNALLLGFQNIALGRDSMLFVRVAGWLLLISIIGGLTDFLTLGYTSLFIVLTIPALYEKYEEQVDKYVLVGYSNLQQLYAKLDDRHFSRVHKWILEKRKFI</sequence>
<dbReference type="GO" id="GO:0005789">
    <property type="term" value="C:endoplasmic reticulum membrane"/>
    <property type="evidence" value="ECO:0007669"/>
    <property type="project" value="UniProtKB-SubCell"/>
</dbReference>
<dbReference type="Proteomes" id="UP001346149">
    <property type="component" value="Unassembled WGS sequence"/>
</dbReference>
<evidence type="ECO:0000313" key="8">
    <source>
        <dbReference type="EMBL" id="KAK4795802.1"/>
    </source>
</evidence>
<dbReference type="InterPro" id="IPR003388">
    <property type="entry name" value="Reticulon"/>
</dbReference>
<feature type="transmembrane region" description="Helical" evidence="6">
    <location>
        <begin position="76"/>
        <end position="92"/>
    </location>
</feature>
<gene>
    <name evidence="8" type="ORF">SAY86_028128</name>
</gene>
<organism evidence="8 9">
    <name type="scientific">Trapa natans</name>
    <name type="common">Water chestnut</name>
    <dbReference type="NCBI Taxonomy" id="22666"/>
    <lineage>
        <taxon>Eukaryota</taxon>
        <taxon>Viridiplantae</taxon>
        <taxon>Streptophyta</taxon>
        <taxon>Embryophyta</taxon>
        <taxon>Tracheophyta</taxon>
        <taxon>Spermatophyta</taxon>
        <taxon>Magnoliopsida</taxon>
        <taxon>eudicotyledons</taxon>
        <taxon>Gunneridae</taxon>
        <taxon>Pentapetalae</taxon>
        <taxon>rosids</taxon>
        <taxon>malvids</taxon>
        <taxon>Myrtales</taxon>
        <taxon>Lythraceae</taxon>
        <taxon>Trapa</taxon>
    </lineage>
</organism>
<comment type="subcellular location">
    <subcellularLocation>
        <location evidence="1 6">Endoplasmic reticulum membrane</location>
        <topology evidence="1 6">Multi-pass membrane protein</topology>
    </subcellularLocation>
</comment>
<dbReference type="Pfam" id="PF02453">
    <property type="entry name" value="Reticulon"/>
    <property type="match status" value="1"/>
</dbReference>
<comment type="caution">
    <text evidence="8">The sequence shown here is derived from an EMBL/GenBank/DDBJ whole genome shotgun (WGS) entry which is preliminary data.</text>
</comment>
<protein>
    <recommendedName>
        <fullName evidence="6">Reticulon-like protein</fullName>
    </recommendedName>
</protein>
<keyword evidence="3 6" id="KW-0256">Endoplasmic reticulum</keyword>
<keyword evidence="2 6" id="KW-0812">Transmembrane</keyword>
<dbReference type="EMBL" id="JAXQNO010000006">
    <property type="protein sequence ID" value="KAK4795802.1"/>
    <property type="molecule type" value="Genomic_DNA"/>
</dbReference>
<keyword evidence="4 6" id="KW-1133">Transmembrane helix</keyword>
<dbReference type="PROSITE" id="PS50845">
    <property type="entry name" value="RETICULON"/>
    <property type="match status" value="1"/>
</dbReference>
<dbReference type="PANTHER" id="PTHR10994">
    <property type="entry name" value="RETICULON"/>
    <property type="match status" value="1"/>
</dbReference>
<evidence type="ECO:0000313" key="9">
    <source>
        <dbReference type="Proteomes" id="UP001346149"/>
    </source>
</evidence>
<feature type="transmembrane region" description="Helical" evidence="6">
    <location>
        <begin position="98"/>
        <end position="118"/>
    </location>
</feature>
<dbReference type="PANTHER" id="PTHR10994:SF65">
    <property type="entry name" value="RETICULON-LIKE PROTEIN B12"/>
    <property type="match status" value="1"/>
</dbReference>
<feature type="domain" description="Reticulon" evidence="7">
    <location>
        <begin position="66"/>
        <end position="236"/>
    </location>
</feature>
<reference evidence="8 9" key="1">
    <citation type="journal article" date="2023" name="Hortic Res">
        <title>Pangenome of water caltrop reveals structural variations and asymmetric subgenome divergence after allopolyploidization.</title>
        <authorList>
            <person name="Zhang X."/>
            <person name="Chen Y."/>
            <person name="Wang L."/>
            <person name="Yuan Y."/>
            <person name="Fang M."/>
            <person name="Shi L."/>
            <person name="Lu R."/>
            <person name="Comes H.P."/>
            <person name="Ma Y."/>
            <person name="Chen Y."/>
            <person name="Huang G."/>
            <person name="Zhou Y."/>
            <person name="Zheng Z."/>
            <person name="Qiu Y."/>
        </authorList>
    </citation>
    <scope>NUCLEOTIDE SEQUENCE [LARGE SCALE GENOMIC DNA]</scope>
    <source>
        <strain evidence="8">F231</strain>
    </source>
</reference>
<evidence type="ECO:0000256" key="5">
    <source>
        <dbReference type="ARBA" id="ARBA00023136"/>
    </source>
</evidence>
<name>A0AAN7MCD5_TRANT</name>
<dbReference type="AlphaFoldDB" id="A0AAN7MCD5"/>
<evidence type="ECO:0000259" key="7">
    <source>
        <dbReference type="PROSITE" id="PS50845"/>
    </source>
</evidence>
<accession>A0AAN7MCD5</accession>
<evidence type="ECO:0000256" key="1">
    <source>
        <dbReference type="ARBA" id="ARBA00004477"/>
    </source>
</evidence>
<evidence type="ECO:0000256" key="4">
    <source>
        <dbReference type="ARBA" id="ARBA00022989"/>
    </source>
</evidence>